<evidence type="ECO:0000256" key="4">
    <source>
        <dbReference type="ARBA" id="ARBA00022801"/>
    </source>
</evidence>
<dbReference type="InterPro" id="IPR036590">
    <property type="entry name" value="SRAP-like"/>
</dbReference>
<keyword evidence="2 8" id="KW-0645">Protease</keyword>
<dbReference type="Pfam" id="PF02586">
    <property type="entry name" value="SRAP"/>
    <property type="match status" value="1"/>
</dbReference>
<evidence type="ECO:0000256" key="9">
    <source>
        <dbReference type="SAM" id="MobiDB-lite"/>
    </source>
</evidence>
<evidence type="ECO:0000313" key="11">
    <source>
        <dbReference type="Proteomes" id="UP001200741"/>
    </source>
</evidence>
<dbReference type="RefSeq" id="WP_233373976.1">
    <property type="nucleotide sequence ID" value="NZ_JAJTWU010000008.1"/>
</dbReference>
<comment type="similarity">
    <text evidence="1 8">Belongs to the SOS response-associated peptidase family.</text>
</comment>
<dbReference type="InterPro" id="IPR003738">
    <property type="entry name" value="SRAP"/>
</dbReference>
<accession>A0ABS8XW20</accession>
<evidence type="ECO:0000256" key="1">
    <source>
        <dbReference type="ARBA" id="ARBA00008136"/>
    </source>
</evidence>
<keyword evidence="4 8" id="KW-0378">Hydrolase</keyword>
<dbReference type="SUPFAM" id="SSF143081">
    <property type="entry name" value="BB1717-like"/>
    <property type="match status" value="1"/>
</dbReference>
<evidence type="ECO:0000256" key="7">
    <source>
        <dbReference type="ARBA" id="ARBA00023239"/>
    </source>
</evidence>
<keyword evidence="7" id="KW-0456">Lyase</keyword>
<keyword evidence="6" id="KW-0238">DNA-binding</keyword>
<dbReference type="EC" id="3.4.-.-" evidence="8"/>
<dbReference type="Proteomes" id="UP001200741">
    <property type="component" value="Unassembled WGS sequence"/>
</dbReference>
<organism evidence="10 11">
    <name type="scientific">Pelomonas cellulosilytica</name>
    <dbReference type="NCBI Taxonomy" id="2906762"/>
    <lineage>
        <taxon>Bacteria</taxon>
        <taxon>Pseudomonadati</taxon>
        <taxon>Pseudomonadota</taxon>
        <taxon>Betaproteobacteria</taxon>
        <taxon>Burkholderiales</taxon>
        <taxon>Sphaerotilaceae</taxon>
        <taxon>Roseateles</taxon>
    </lineage>
</organism>
<dbReference type="PANTHER" id="PTHR13604:SF0">
    <property type="entry name" value="ABASIC SITE PROCESSING PROTEIN HMCES"/>
    <property type="match status" value="1"/>
</dbReference>
<evidence type="ECO:0000256" key="8">
    <source>
        <dbReference type="RuleBase" id="RU364100"/>
    </source>
</evidence>
<proteinExistence type="inferred from homology"/>
<keyword evidence="5" id="KW-0190">Covalent protein-DNA linkage</keyword>
<evidence type="ECO:0000313" key="10">
    <source>
        <dbReference type="EMBL" id="MCE4556854.1"/>
    </source>
</evidence>
<dbReference type="PANTHER" id="PTHR13604">
    <property type="entry name" value="DC12-RELATED"/>
    <property type="match status" value="1"/>
</dbReference>
<evidence type="ECO:0000256" key="6">
    <source>
        <dbReference type="ARBA" id="ARBA00023125"/>
    </source>
</evidence>
<dbReference type="EMBL" id="JAJTWU010000008">
    <property type="protein sequence ID" value="MCE4556854.1"/>
    <property type="molecule type" value="Genomic_DNA"/>
</dbReference>
<dbReference type="Gene3D" id="3.90.1680.10">
    <property type="entry name" value="SOS response associated peptidase-like"/>
    <property type="match status" value="1"/>
</dbReference>
<sequence>MCSNYKPVTLRDRLLAHFGVVRPDDETPTETWPGYNAPFIVRSDDKAEAGETRQALVGQYGLVPAWSKDLLLGRKTYNCRSETAAEKPSFRDAWRKRRWCIVPAEELYEPCWETGRAVRWAVRRIGGPVGVAGLWGMWIDPKTAQRVPTFTMLTVNADDHALYRRFHKPGEEKRMPVILAPEDFDAWLNCTTEDAMGFMKAYPSELLEADPTPLPSRAAADKRLSRANPKSPPPAAPAPESGDLFD</sequence>
<reference evidence="10 11" key="1">
    <citation type="submission" date="2021-12" db="EMBL/GenBank/DDBJ databases">
        <title>Genome seq of P8.</title>
        <authorList>
            <person name="Seo T."/>
        </authorList>
    </citation>
    <scope>NUCLEOTIDE SEQUENCE [LARGE SCALE GENOMIC DNA]</scope>
    <source>
        <strain evidence="10 11">P8</strain>
    </source>
</reference>
<feature type="region of interest" description="Disordered" evidence="9">
    <location>
        <begin position="208"/>
        <end position="246"/>
    </location>
</feature>
<name>A0ABS8XW20_9BURK</name>
<evidence type="ECO:0000256" key="3">
    <source>
        <dbReference type="ARBA" id="ARBA00022763"/>
    </source>
</evidence>
<protein>
    <recommendedName>
        <fullName evidence="8">Abasic site processing protein</fullName>
        <ecNumber evidence="8">3.4.-.-</ecNumber>
    </recommendedName>
</protein>
<comment type="caution">
    <text evidence="10">The sequence shown here is derived from an EMBL/GenBank/DDBJ whole genome shotgun (WGS) entry which is preliminary data.</text>
</comment>
<keyword evidence="11" id="KW-1185">Reference proteome</keyword>
<keyword evidence="3" id="KW-0227">DNA damage</keyword>
<evidence type="ECO:0000256" key="5">
    <source>
        <dbReference type="ARBA" id="ARBA00023124"/>
    </source>
</evidence>
<gene>
    <name evidence="10" type="ORF">LXT13_20870</name>
</gene>
<evidence type="ECO:0000256" key="2">
    <source>
        <dbReference type="ARBA" id="ARBA00022670"/>
    </source>
</evidence>